<dbReference type="InterPro" id="IPR008410">
    <property type="entry name" value="BCSC_C"/>
</dbReference>
<evidence type="ECO:0000313" key="14">
    <source>
        <dbReference type="Proteomes" id="UP000282957"/>
    </source>
</evidence>
<dbReference type="PROSITE" id="PS50005">
    <property type="entry name" value="TPR"/>
    <property type="match status" value="1"/>
</dbReference>
<dbReference type="Pfam" id="PF14559">
    <property type="entry name" value="TPR_19"/>
    <property type="match status" value="3"/>
</dbReference>
<keyword evidence="8" id="KW-0472">Membrane</keyword>
<dbReference type="Pfam" id="PF13432">
    <property type="entry name" value="TPR_16"/>
    <property type="match status" value="1"/>
</dbReference>
<dbReference type="Proteomes" id="UP000282957">
    <property type="component" value="Unassembled WGS sequence"/>
</dbReference>
<dbReference type="EMBL" id="SACL01000001">
    <property type="protein sequence ID" value="RVT98877.1"/>
    <property type="molecule type" value="Genomic_DNA"/>
</dbReference>
<dbReference type="PRINTS" id="PR01441">
    <property type="entry name" value="CELLSNTHASEC"/>
</dbReference>
<dbReference type="UniPathway" id="UPA00694"/>
<name>A0A437MMJ1_9PROT</name>
<evidence type="ECO:0000256" key="4">
    <source>
        <dbReference type="ARBA" id="ARBA00022729"/>
    </source>
</evidence>
<evidence type="ECO:0000256" key="3">
    <source>
        <dbReference type="ARBA" id="ARBA00005886"/>
    </source>
</evidence>
<feature type="domain" description="Cellulose synthase operon C C-terminal" evidence="12">
    <location>
        <begin position="916"/>
        <end position="1249"/>
    </location>
</feature>
<reference evidence="13 14" key="1">
    <citation type="submission" date="2019-01" db="EMBL/GenBank/DDBJ databases">
        <authorList>
            <person name="Chen W.-M."/>
        </authorList>
    </citation>
    <scope>NUCLEOTIDE SEQUENCE [LARGE SCALE GENOMIC DNA]</scope>
    <source>
        <strain evidence="13 14">CCP-6</strain>
    </source>
</reference>
<dbReference type="PANTHER" id="PTHR12558:SF33">
    <property type="entry name" value="BLL7664 PROTEIN"/>
    <property type="match status" value="1"/>
</dbReference>
<comment type="subcellular location">
    <subcellularLocation>
        <location evidence="1">Cell outer membrane</location>
        <topology evidence="1">Peripheral membrane protein</topology>
    </subcellularLocation>
</comment>
<accession>A0A437MMJ1</accession>
<organism evidence="13 14">
    <name type="scientific">Rhodovarius crocodyli</name>
    <dbReference type="NCBI Taxonomy" id="1979269"/>
    <lineage>
        <taxon>Bacteria</taxon>
        <taxon>Pseudomonadati</taxon>
        <taxon>Pseudomonadota</taxon>
        <taxon>Alphaproteobacteria</taxon>
        <taxon>Acetobacterales</taxon>
        <taxon>Roseomonadaceae</taxon>
        <taxon>Rhodovarius</taxon>
    </lineage>
</organism>
<evidence type="ECO:0000256" key="11">
    <source>
        <dbReference type="SAM" id="MobiDB-lite"/>
    </source>
</evidence>
<dbReference type="InterPro" id="IPR003921">
    <property type="entry name" value="Cell_synth_C"/>
</dbReference>
<comment type="pathway">
    <text evidence="2">Glycan metabolism; bacterial cellulose biosynthesis.</text>
</comment>
<dbReference type="PANTHER" id="PTHR12558">
    <property type="entry name" value="CELL DIVISION CYCLE 16,23,27"/>
    <property type="match status" value="1"/>
</dbReference>
<keyword evidence="7" id="KW-0135">Cellulose biosynthesis</keyword>
<dbReference type="GO" id="GO:0006011">
    <property type="term" value="P:UDP-alpha-D-glucose metabolic process"/>
    <property type="evidence" value="ECO:0007669"/>
    <property type="project" value="InterPro"/>
</dbReference>
<dbReference type="RefSeq" id="WP_127785348.1">
    <property type="nucleotide sequence ID" value="NZ_SACL01000001.1"/>
</dbReference>
<proteinExistence type="inferred from homology"/>
<evidence type="ECO:0000256" key="5">
    <source>
        <dbReference type="ARBA" id="ARBA00022737"/>
    </source>
</evidence>
<evidence type="ECO:0000256" key="7">
    <source>
        <dbReference type="ARBA" id="ARBA00022916"/>
    </source>
</evidence>
<feature type="repeat" description="TPR" evidence="10">
    <location>
        <begin position="319"/>
        <end position="352"/>
    </location>
</feature>
<comment type="similarity">
    <text evidence="3">Belongs to the AcsC/BcsC family.</text>
</comment>
<evidence type="ECO:0000256" key="9">
    <source>
        <dbReference type="ARBA" id="ARBA00023237"/>
    </source>
</evidence>
<keyword evidence="6 10" id="KW-0802">TPR repeat</keyword>
<evidence type="ECO:0000256" key="2">
    <source>
        <dbReference type="ARBA" id="ARBA00005186"/>
    </source>
</evidence>
<dbReference type="Pfam" id="PF05420">
    <property type="entry name" value="BCSC_C"/>
    <property type="match status" value="1"/>
</dbReference>
<dbReference type="SMART" id="SM00028">
    <property type="entry name" value="TPR"/>
    <property type="match status" value="7"/>
</dbReference>
<gene>
    <name evidence="13" type="ORF">EOD42_01820</name>
</gene>
<protein>
    <submittedName>
        <fullName evidence="13">Tetratricopeptide repeat protein</fullName>
    </submittedName>
</protein>
<dbReference type="GO" id="GO:0009279">
    <property type="term" value="C:cell outer membrane"/>
    <property type="evidence" value="ECO:0007669"/>
    <property type="project" value="UniProtKB-SubCell"/>
</dbReference>
<keyword evidence="14" id="KW-1185">Reference proteome</keyword>
<feature type="compositionally biased region" description="Low complexity" evidence="11">
    <location>
        <begin position="459"/>
        <end position="471"/>
    </location>
</feature>
<comment type="caution">
    <text evidence="13">The sequence shown here is derived from an EMBL/GenBank/DDBJ whole genome shotgun (WGS) entry which is preliminary data.</text>
</comment>
<evidence type="ECO:0000313" key="13">
    <source>
        <dbReference type="EMBL" id="RVT98877.1"/>
    </source>
</evidence>
<dbReference type="Gene3D" id="1.25.40.10">
    <property type="entry name" value="Tetratricopeptide repeat domain"/>
    <property type="match status" value="3"/>
</dbReference>
<feature type="region of interest" description="Disordered" evidence="11">
    <location>
        <begin position="443"/>
        <end position="474"/>
    </location>
</feature>
<keyword evidence="4" id="KW-0732">Signal</keyword>
<keyword evidence="5" id="KW-0677">Repeat</keyword>
<evidence type="ECO:0000256" key="1">
    <source>
        <dbReference type="ARBA" id="ARBA00004339"/>
    </source>
</evidence>
<evidence type="ECO:0000256" key="10">
    <source>
        <dbReference type="PROSITE-ProRule" id="PRU00339"/>
    </source>
</evidence>
<evidence type="ECO:0000256" key="6">
    <source>
        <dbReference type="ARBA" id="ARBA00022803"/>
    </source>
</evidence>
<dbReference type="GO" id="GO:0030244">
    <property type="term" value="P:cellulose biosynthetic process"/>
    <property type="evidence" value="ECO:0007669"/>
    <property type="project" value="UniProtKB-KW"/>
</dbReference>
<dbReference type="AlphaFoldDB" id="A0A437MMJ1"/>
<evidence type="ECO:0000256" key="8">
    <source>
        <dbReference type="ARBA" id="ARBA00023136"/>
    </source>
</evidence>
<dbReference type="SUPFAM" id="SSF48452">
    <property type="entry name" value="TPR-like"/>
    <property type="match status" value="2"/>
</dbReference>
<keyword evidence="9" id="KW-0998">Cell outer membrane</keyword>
<dbReference type="InterPro" id="IPR019734">
    <property type="entry name" value="TPR_rpt"/>
</dbReference>
<dbReference type="InterPro" id="IPR011990">
    <property type="entry name" value="TPR-like_helical_dom_sf"/>
</dbReference>
<evidence type="ECO:0000259" key="12">
    <source>
        <dbReference type="Pfam" id="PF05420"/>
    </source>
</evidence>
<sequence>MRGILHFGPLMGGALGLVVGVTTGHRAEAQPATTEQAAPAATSGPVVILIRQAERWLAQNRADLAASAIERALSAEPRNTQALAVAARVAALQENRAAAAAYEARLREAGASPELRAQAESAVRGASIDRNVIEQARALAREGRNDEAVQRYRAAFGQAGPIEPYTQEYYAVLSGTTSGRGEATQGLQRLAEAPNAGARARLAFAQNLTFNATSRAEGIRRLSQLVDSPEVGTEARAAWRQALVWSASDPAMAPQLDAYMRRFPDDAEIRNARAAVPAPAAPDPGFASRREGFERLEGGSLRDATRQFEAALAANPNDADALGGMGIVRLREGKPAEARTLLERAIALAPDRARNWQGALDGASYGLELAQGRAALRANRLDEADNLLRTALRREVQDRTDAESALGELLLRRNDPAAAEQRFRAALARRPGFPPAQQGLNQALRAQGRAPEGPVRSVAAPSAGPADAGGVAPTGGEAGRLRAEAARLDDPGVSAALLRQASEMAPTDPWIKLDLARALRRQGRGTEARQLVEDQANRSARRDDFYAAALLADEDDRPADAEAWLARIPPASRTADMSRLSARLRANTEVQRAVAQLGSRAGTANGRTQLLTLAARPDPSGGTGAAVIRALGNAGDRVGAGEAARVAEAANRNAGASMRLALAGALLSAGLENEAAALADSAEGSNPTADQRRDIVSIRQGIAIRSSDRLNQEGRQAQAFEALRPVLERDAENPGAQLALARLYQGARQPAESLRIAEGVLARNPRDISARQGAIDAAIALRDRARAERLLSEAQELSPRDSRVTLMEARVARAFNQESRALRALELAGQQRQAELGRPTGTVLGGGTPGTASQGLQNPFASAATPLQQISAAPASNDPVQREIAQEVASMQQAVAAQWTASAGIRQRSGQSGLDRLLEISAPVSAEITPGGIGGRLTATVTGVSLQAGNLPVARRTQDGFGSNAAYGSSQSPRSSASGAMLGIAYQLGDHFRMDIGSSPLGFAYGTQVLGGIEFAPQLGNVRLRVTGERRSVTDSMLSWAGQRDAIQGRHWGQVVRSGGRAQIEVPVREGYVYAGGGYSIYEGEGVADNNRFEAGAGFSYPFIRGPEGTLTGGLDLVYFGFERNLRFFSLGHGGYYSPQSFAALNLPVDYRSNLGDLRYRIGATVGYAAWRENSSPIFPTDPTLQGLVEARARTDSTVLTRYAGQSRQNFIGNLRADLDYPITSGINVGASVRYDKSANWDETRVMMRLNGRF</sequence>
<dbReference type="OrthoDB" id="174989at2"/>